<dbReference type="PANTHER" id="PTHR22916:SF3">
    <property type="entry name" value="UDP-GLCNAC:BETAGAL BETA-1,3-N-ACETYLGLUCOSAMINYLTRANSFERASE-LIKE PROTEIN 1"/>
    <property type="match status" value="1"/>
</dbReference>
<protein>
    <submittedName>
        <fullName evidence="2">Glycosyltransferase</fullName>
    </submittedName>
</protein>
<reference evidence="2 3" key="1">
    <citation type="submission" date="2019-02" db="EMBL/GenBank/DDBJ databases">
        <authorList>
            <person name="Li S.-H."/>
        </authorList>
    </citation>
    <scope>NUCLEOTIDE SEQUENCE [LARGE SCALE GENOMIC DNA]</scope>
    <source>
        <strain evidence="2 3">IMCC14385</strain>
    </source>
</reference>
<keyword evidence="3" id="KW-1185">Reference proteome</keyword>
<evidence type="ECO:0000259" key="1">
    <source>
        <dbReference type="Pfam" id="PF00535"/>
    </source>
</evidence>
<dbReference type="AlphaFoldDB" id="A0A5P9NF68"/>
<keyword evidence="2" id="KW-0808">Transferase</keyword>
<dbReference type="InterPro" id="IPR003737">
    <property type="entry name" value="GlcNAc_PI_deacetylase-related"/>
</dbReference>
<dbReference type="SUPFAM" id="SSF102588">
    <property type="entry name" value="LmbE-like"/>
    <property type="match status" value="1"/>
</dbReference>
<dbReference type="KEGG" id="halc:EY643_01385"/>
<dbReference type="Pfam" id="PF02585">
    <property type="entry name" value="PIG-L"/>
    <property type="match status" value="1"/>
</dbReference>
<gene>
    <name evidence="2" type="ORF">EY643_01385</name>
</gene>
<organism evidence="2 3">
    <name type="scientific">Halioglobus maricola</name>
    <dbReference type="NCBI Taxonomy" id="2601894"/>
    <lineage>
        <taxon>Bacteria</taxon>
        <taxon>Pseudomonadati</taxon>
        <taxon>Pseudomonadota</taxon>
        <taxon>Gammaproteobacteria</taxon>
        <taxon>Cellvibrionales</taxon>
        <taxon>Halieaceae</taxon>
        <taxon>Halioglobus</taxon>
    </lineage>
</organism>
<dbReference type="InterPro" id="IPR029044">
    <property type="entry name" value="Nucleotide-diphossugar_trans"/>
</dbReference>
<dbReference type="GO" id="GO:0016758">
    <property type="term" value="F:hexosyltransferase activity"/>
    <property type="evidence" value="ECO:0007669"/>
    <property type="project" value="UniProtKB-ARBA"/>
</dbReference>
<dbReference type="PANTHER" id="PTHR22916">
    <property type="entry name" value="GLYCOSYLTRANSFERASE"/>
    <property type="match status" value="1"/>
</dbReference>
<dbReference type="InterPro" id="IPR024078">
    <property type="entry name" value="LmbE-like_dom_sf"/>
</dbReference>
<dbReference type="Gene3D" id="3.40.50.10320">
    <property type="entry name" value="LmbE-like"/>
    <property type="match status" value="1"/>
</dbReference>
<feature type="domain" description="Glycosyltransferase 2-like" evidence="1">
    <location>
        <begin position="257"/>
        <end position="382"/>
    </location>
</feature>
<proteinExistence type="predicted"/>
<dbReference type="OrthoDB" id="9801954at2"/>
<dbReference type="EMBL" id="CP036422">
    <property type="protein sequence ID" value="QFU74410.1"/>
    <property type="molecule type" value="Genomic_DNA"/>
</dbReference>
<dbReference type="Proteomes" id="UP000326287">
    <property type="component" value="Chromosome"/>
</dbReference>
<evidence type="ECO:0000313" key="3">
    <source>
        <dbReference type="Proteomes" id="UP000326287"/>
    </source>
</evidence>
<dbReference type="Gene3D" id="3.90.550.10">
    <property type="entry name" value="Spore Coat Polysaccharide Biosynthesis Protein SpsA, Chain A"/>
    <property type="match status" value="1"/>
</dbReference>
<accession>A0A5P9NF68</accession>
<dbReference type="InterPro" id="IPR001173">
    <property type="entry name" value="Glyco_trans_2-like"/>
</dbReference>
<evidence type="ECO:0000313" key="2">
    <source>
        <dbReference type="EMBL" id="QFU74410.1"/>
    </source>
</evidence>
<dbReference type="Pfam" id="PF00535">
    <property type="entry name" value="Glycos_transf_2"/>
    <property type="match status" value="1"/>
</dbReference>
<dbReference type="SUPFAM" id="SSF53448">
    <property type="entry name" value="Nucleotide-diphospho-sugar transferases"/>
    <property type="match status" value="1"/>
</dbReference>
<name>A0A5P9NF68_9GAMM</name>
<sequence length="496" mass="56057">MPSSSNSMHESDLVPFNTTSPPAGPWLIFAPHYDDESFGMGGSILQAVSQGHDVDIVFMTNGAGGGTGSENEVTAIREKEAVSACEYMGVKGYRFLRQDDRQLELSSQLVESIAGIIRELRPASVFFPSPLEYHPDHRATAEIVWASVQTLQGNSPRLFSYDIGNQGPCNVLLDISAFRERKRQLMSRYVSQVTKHRYIELVEALNISRTFTLPEQCDAAESFFEFKYHPGLTIQHAMESWMARFFEESEPHNRLVSVIVRTKNRREMLNHSIASLAQQSHQKMELIIVNDGGEDVEDLVSEYTQVFHSVKYISWPSGRGRSAAANAGMDMVTGDFFLFLDDDDWFDAGHVRNLLTALESSNSLVAYSGVKTIATDPASDSDGRVFSEPFDRLKLYSNNYIPIHAALIDASVLDTGCRFDENLDVYEDWDFWLQLCQISPDFIHVDIVSAYYRVGGAHGFGLRGGREDLRRMIYARWCKTWRLDDITELLTRLEKH</sequence>